<dbReference type="InterPro" id="IPR001441">
    <property type="entry name" value="UPP_synth-like"/>
</dbReference>
<gene>
    <name evidence="3" type="ORF">D1639_00385</name>
</gene>
<evidence type="ECO:0000256" key="1">
    <source>
        <dbReference type="ARBA" id="ARBA00022679"/>
    </source>
</evidence>
<feature type="binding site" evidence="2">
    <location>
        <position position="35"/>
    </location>
    <ligand>
        <name>Mg(2+)</name>
        <dbReference type="ChEBI" id="CHEBI:18420"/>
    </ligand>
</feature>
<dbReference type="HAMAP" id="MF_01139">
    <property type="entry name" value="ISPT"/>
    <property type="match status" value="1"/>
</dbReference>
<feature type="binding site" evidence="2">
    <location>
        <position position="86"/>
    </location>
    <ligand>
        <name>substrate</name>
    </ligand>
</feature>
<feature type="binding site" evidence="2">
    <location>
        <position position="40"/>
    </location>
    <ligand>
        <name>substrate</name>
    </ligand>
</feature>
<dbReference type="PROSITE" id="PS01066">
    <property type="entry name" value="UPP_SYNTHASE"/>
    <property type="match status" value="1"/>
</dbReference>
<dbReference type="SUPFAM" id="SSF64005">
    <property type="entry name" value="Undecaprenyl diphosphate synthase"/>
    <property type="match status" value="1"/>
</dbReference>
<comment type="caution">
    <text evidence="3">The sequence shown here is derived from an EMBL/GenBank/DDBJ whole genome shotgun (WGS) entry which is preliminary data.</text>
</comment>
<dbReference type="AlphaFoldDB" id="A0A7C9JQM1"/>
<comment type="cofactor">
    <cofactor evidence="2">
        <name>Mg(2+)</name>
        <dbReference type="ChEBI" id="CHEBI:18420"/>
    </cofactor>
    <text evidence="2">Binds 2 magnesium ions per subunit.</text>
</comment>
<dbReference type="GO" id="GO:0016094">
    <property type="term" value="P:polyprenol biosynthetic process"/>
    <property type="evidence" value="ECO:0007669"/>
    <property type="project" value="TreeGrafter"/>
</dbReference>
<evidence type="ECO:0000256" key="2">
    <source>
        <dbReference type="HAMAP-Rule" id="MF_01139"/>
    </source>
</evidence>
<accession>A0A7C9JQM1</accession>
<reference evidence="3" key="1">
    <citation type="submission" date="2018-08" db="EMBL/GenBank/DDBJ databases">
        <title>Murine metabolic-syndrome-specific gut microbial biobank.</title>
        <authorList>
            <person name="Liu C."/>
        </authorList>
    </citation>
    <scope>NUCLEOTIDE SEQUENCE [LARGE SCALE GENOMIC DNA]</scope>
    <source>
        <strain evidence="3">Z82</strain>
    </source>
</reference>
<dbReference type="Pfam" id="PF01255">
    <property type="entry name" value="Prenyltransf"/>
    <property type="match status" value="1"/>
</dbReference>
<feature type="active site" evidence="2">
    <location>
        <position position="35"/>
    </location>
</feature>
<dbReference type="NCBIfam" id="TIGR00055">
    <property type="entry name" value="uppS"/>
    <property type="match status" value="1"/>
</dbReference>
<dbReference type="FunFam" id="3.40.1180.10:FF:000001">
    <property type="entry name" value="(2E,6E)-farnesyl-diphosphate-specific ditrans,polycis-undecaprenyl-diphosphate synthase"/>
    <property type="match status" value="1"/>
</dbReference>
<feature type="active site" description="Proton acceptor" evidence="2">
    <location>
        <position position="83"/>
    </location>
</feature>
<feature type="binding site" evidence="2">
    <location>
        <begin position="213"/>
        <end position="215"/>
    </location>
    <ligand>
        <name>substrate</name>
    </ligand>
</feature>
<protein>
    <recommendedName>
        <fullName evidence="2">Isoprenyl transferase</fullName>
        <ecNumber evidence="2">2.5.1.-</ecNumber>
    </recommendedName>
</protein>
<feature type="binding site" evidence="2">
    <location>
        <position position="226"/>
    </location>
    <ligand>
        <name>Mg(2+)</name>
        <dbReference type="ChEBI" id="CHEBI:18420"/>
    </ligand>
</feature>
<feature type="binding site" evidence="2">
    <location>
        <position position="48"/>
    </location>
    <ligand>
        <name>substrate</name>
    </ligand>
</feature>
<feature type="binding site" evidence="2">
    <location>
        <position position="52"/>
    </location>
    <ligand>
        <name>substrate</name>
    </ligand>
</feature>
<feature type="binding site" evidence="2">
    <location>
        <begin position="36"/>
        <end position="39"/>
    </location>
    <ligand>
        <name>substrate</name>
    </ligand>
</feature>
<feature type="binding site" evidence="2">
    <location>
        <begin position="80"/>
        <end position="82"/>
    </location>
    <ligand>
        <name>substrate</name>
    </ligand>
</feature>
<organism evidence="3">
    <name type="scientific">Muribaculaceae bacterium Z82</name>
    <dbReference type="NCBI Taxonomy" id="2304548"/>
    <lineage>
        <taxon>Bacteria</taxon>
        <taxon>Pseudomonadati</taxon>
        <taxon>Bacteroidota</taxon>
        <taxon>Bacteroidia</taxon>
        <taxon>Bacteroidales</taxon>
        <taxon>Muribaculaceae</taxon>
    </lineage>
</organism>
<dbReference type="Gene3D" id="3.40.1180.10">
    <property type="entry name" value="Decaprenyl diphosphate synthase-like"/>
    <property type="match status" value="1"/>
</dbReference>
<keyword evidence="1 2" id="KW-0808">Transferase</keyword>
<proteinExistence type="inferred from homology"/>
<dbReference type="PANTHER" id="PTHR10291">
    <property type="entry name" value="DEHYDRODOLICHYL DIPHOSPHATE SYNTHASE FAMILY MEMBER"/>
    <property type="match status" value="1"/>
</dbReference>
<name>A0A7C9JQM1_9BACT</name>
<sequence length="262" mass="29755">MNRELDYIFPNPPEGLDPARLDVERIPQSIAVIMDGNGRWAKKRALNRLRGHKAGIEAVRETIRCASDLGVRYLTIYSFSTENWKRPEDEVVGLMDLFAKTMLAEVDGLHEENVRVTTIGDLSILPAETRDAFEEAWAKTRNNTGMTLVVAVNYGARQEIMQAVQGCVAHAVLEEAEGRDPFETLSEELFERGLYTAGMPDPDLLIRTSGEMRISNFLLWQIAYSEFVCSPVLWPDFDRYEFLRCLLEYQGRDRRFGGVVAS</sequence>
<feature type="binding site" evidence="2">
    <location>
        <position position="84"/>
    </location>
    <ligand>
        <name>substrate</name>
    </ligand>
</feature>
<dbReference type="EC" id="2.5.1.-" evidence="2"/>
<dbReference type="NCBIfam" id="NF011405">
    <property type="entry name" value="PRK14830.1"/>
    <property type="match status" value="1"/>
</dbReference>
<keyword evidence="2" id="KW-0460">Magnesium</keyword>
<dbReference type="GO" id="GO:0000287">
    <property type="term" value="F:magnesium ion binding"/>
    <property type="evidence" value="ECO:0007669"/>
    <property type="project" value="UniProtKB-UniRule"/>
</dbReference>
<dbReference type="GO" id="GO:0045547">
    <property type="term" value="F:ditrans,polycis-polyprenyl diphosphate synthase [(2E,6E)-farnesyl diphosphate specific] activity"/>
    <property type="evidence" value="ECO:0007669"/>
    <property type="project" value="TreeGrafter"/>
</dbReference>
<dbReference type="InterPro" id="IPR018520">
    <property type="entry name" value="UPP_synth-like_CS"/>
</dbReference>
<keyword evidence="2" id="KW-0479">Metal-binding</keyword>
<dbReference type="InterPro" id="IPR036424">
    <property type="entry name" value="UPP_synth-like_sf"/>
</dbReference>
<comment type="function">
    <text evidence="2">Catalyzes the condensation of isopentenyl diphosphate (IPP) with allylic pyrophosphates generating different type of terpenoids.</text>
</comment>
<feature type="binding site" evidence="2">
    <location>
        <position position="207"/>
    </location>
    <ligand>
        <name>substrate</name>
    </ligand>
</feature>
<comment type="similarity">
    <text evidence="2">Belongs to the UPP synthase family.</text>
</comment>
<dbReference type="CDD" id="cd00475">
    <property type="entry name" value="Cis_IPPS"/>
    <property type="match status" value="1"/>
</dbReference>
<dbReference type="PANTHER" id="PTHR10291:SF0">
    <property type="entry name" value="DEHYDRODOLICHYL DIPHOSPHATE SYNTHASE 2"/>
    <property type="match status" value="1"/>
</dbReference>
<evidence type="ECO:0000313" key="3">
    <source>
        <dbReference type="EMBL" id="NBI33517.1"/>
    </source>
</evidence>
<dbReference type="EMBL" id="QWKH01000002">
    <property type="protein sequence ID" value="NBI33517.1"/>
    <property type="molecule type" value="Genomic_DNA"/>
</dbReference>
<comment type="subunit">
    <text evidence="2">Homodimer.</text>
</comment>